<reference evidence="3" key="1">
    <citation type="submission" date="2019-08" db="EMBL/GenBank/DDBJ databases">
        <authorList>
            <person name="Kucharzyk K."/>
            <person name="Murdoch R.W."/>
            <person name="Higgins S."/>
            <person name="Loffler F."/>
        </authorList>
    </citation>
    <scope>NUCLEOTIDE SEQUENCE</scope>
</reference>
<protein>
    <submittedName>
        <fullName evidence="3">Cysteine desulfurase NifS</fullName>
        <ecNumber evidence="3">2.8.1.7</ecNumber>
    </submittedName>
</protein>
<evidence type="ECO:0000259" key="2">
    <source>
        <dbReference type="Pfam" id="PF00266"/>
    </source>
</evidence>
<dbReference type="GO" id="GO:0031071">
    <property type="term" value="F:cysteine desulfurase activity"/>
    <property type="evidence" value="ECO:0007669"/>
    <property type="project" value="UniProtKB-EC"/>
</dbReference>
<dbReference type="PANTHER" id="PTHR11601:SF34">
    <property type="entry name" value="CYSTEINE DESULFURASE"/>
    <property type="match status" value="1"/>
</dbReference>
<dbReference type="EMBL" id="VSSQ01136373">
    <property type="protein sequence ID" value="MPN60726.1"/>
    <property type="molecule type" value="Genomic_DNA"/>
</dbReference>
<name>A0A645JBB1_9ZZZZ</name>
<gene>
    <name evidence="3" type="primary">nifS_9</name>
    <name evidence="3" type="ORF">SDC9_208457</name>
</gene>
<dbReference type="SUPFAM" id="SSF53383">
    <property type="entry name" value="PLP-dependent transferases"/>
    <property type="match status" value="1"/>
</dbReference>
<dbReference type="Gene3D" id="3.90.1150.10">
    <property type="entry name" value="Aspartate Aminotransferase, domain 1"/>
    <property type="match status" value="1"/>
</dbReference>
<feature type="domain" description="Aminotransferase class V" evidence="2">
    <location>
        <begin position="3"/>
        <end position="125"/>
    </location>
</feature>
<proteinExistence type="predicted"/>
<dbReference type="InterPro" id="IPR015422">
    <property type="entry name" value="PyrdxlP-dep_Trfase_small"/>
</dbReference>
<dbReference type="InterPro" id="IPR015424">
    <property type="entry name" value="PyrdxlP-dep_Trfase"/>
</dbReference>
<dbReference type="PANTHER" id="PTHR11601">
    <property type="entry name" value="CYSTEINE DESULFURYLASE FAMILY MEMBER"/>
    <property type="match status" value="1"/>
</dbReference>
<dbReference type="InterPro" id="IPR000192">
    <property type="entry name" value="Aminotrans_V_dom"/>
</dbReference>
<evidence type="ECO:0000256" key="1">
    <source>
        <dbReference type="ARBA" id="ARBA00001933"/>
    </source>
</evidence>
<evidence type="ECO:0000313" key="3">
    <source>
        <dbReference type="EMBL" id="MPN60726.1"/>
    </source>
</evidence>
<keyword evidence="3" id="KW-0808">Transferase</keyword>
<dbReference type="Pfam" id="PF00266">
    <property type="entry name" value="Aminotran_5"/>
    <property type="match status" value="1"/>
</dbReference>
<dbReference type="EC" id="2.8.1.7" evidence="3"/>
<sequence length="150" mass="16655">MTSFIGLGKACELARANLAVESVQLSRLRDRLEAGVRERISHIRINGDLANRLPNTSSISFEYIEGESILMLLDILNICASSGSACTTGSLEPSHVLRAMDLPYTAAHGTIRFSLSKYNTADEIDFVVESLPPVIERLRSISPYWEEREK</sequence>
<dbReference type="AlphaFoldDB" id="A0A645JBB1"/>
<comment type="cofactor">
    <cofactor evidence="1">
        <name>pyridoxal 5'-phosphate</name>
        <dbReference type="ChEBI" id="CHEBI:597326"/>
    </cofactor>
</comment>
<organism evidence="3">
    <name type="scientific">bioreactor metagenome</name>
    <dbReference type="NCBI Taxonomy" id="1076179"/>
    <lineage>
        <taxon>unclassified sequences</taxon>
        <taxon>metagenomes</taxon>
        <taxon>ecological metagenomes</taxon>
    </lineage>
</organism>
<accession>A0A645JBB1</accession>
<comment type="caution">
    <text evidence="3">The sequence shown here is derived from an EMBL/GenBank/DDBJ whole genome shotgun (WGS) entry which is preliminary data.</text>
</comment>